<dbReference type="InterPro" id="IPR003595">
    <property type="entry name" value="Tyr_Pase_cat"/>
</dbReference>
<dbReference type="InterPro" id="IPR029021">
    <property type="entry name" value="Prot-tyrosine_phosphatase-like"/>
</dbReference>
<feature type="compositionally biased region" description="Basic and acidic residues" evidence="1">
    <location>
        <begin position="16"/>
        <end position="37"/>
    </location>
</feature>
<dbReference type="InterPro" id="IPR016130">
    <property type="entry name" value="Tyr_Pase_AS"/>
</dbReference>
<dbReference type="PROSITE" id="PS50056">
    <property type="entry name" value="TYR_PHOSPHATASE_2"/>
    <property type="match status" value="1"/>
</dbReference>
<reference evidence="5" key="1">
    <citation type="submission" date="2024-02" db="UniProtKB">
        <authorList>
            <consortium name="WormBaseParasite"/>
        </authorList>
    </citation>
    <scope>IDENTIFICATION</scope>
</reference>
<dbReference type="Pfam" id="PF00102">
    <property type="entry name" value="Y_phosphatase"/>
    <property type="match status" value="1"/>
</dbReference>
<sequence length="403" mass="46079">MCRGVNNKKGSTNEGDIIRRTGASDKEKEESPSRDQDPGPNTPSPPPTKTAQEGGGASASEKHKEPKKDETGVIESRKDSKDDAVPGAEQQVHKWIQRTLDMGVPALRNEYRQLSKWCPEGMTYDAFKANQGAQPQRNRYQDVPCGDARRVVIKFPGAPCEYIHANFVKTPQAENRFICTQGPLENTVVDFWYMVIQEAVETIVMLCNFLETGKTKCHKYFPMEKDETMTITPDITVTNTKIGPMCPEEPSVKLSMLKVKFKKDGKEETRMIRHFHWQDWPDRGVPPCRLTSTELLSRIRDNQKPIVVHCSAGIGRTGTIVAIEHVLESLQYGKECVDMDKLLKELREQRPWSIQNDLQYLYIHRILLYYFLEKHKAKNQALLTPDNQAKYKQFSEEYEKATT</sequence>
<proteinExistence type="predicted"/>
<evidence type="ECO:0000313" key="4">
    <source>
        <dbReference type="Proteomes" id="UP000887575"/>
    </source>
</evidence>
<dbReference type="SMART" id="SM00404">
    <property type="entry name" value="PTPc_motif"/>
    <property type="match status" value="1"/>
</dbReference>
<evidence type="ECO:0000259" key="2">
    <source>
        <dbReference type="PROSITE" id="PS50055"/>
    </source>
</evidence>
<organism evidence="4 5">
    <name type="scientific">Mesorhabditis belari</name>
    <dbReference type="NCBI Taxonomy" id="2138241"/>
    <lineage>
        <taxon>Eukaryota</taxon>
        <taxon>Metazoa</taxon>
        <taxon>Ecdysozoa</taxon>
        <taxon>Nematoda</taxon>
        <taxon>Chromadorea</taxon>
        <taxon>Rhabditida</taxon>
        <taxon>Rhabditina</taxon>
        <taxon>Rhabditomorpha</taxon>
        <taxon>Rhabditoidea</taxon>
        <taxon>Rhabditidae</taxon>
        <taxon>Mesorhabditinae</taxon>
        <taxon>Mesorhabditis</taxon>
    </lineage>
</organism>
<dbReference type="PRINTS" id="PR00700">
    <property type="entry name" value="PRTYPHPHTASE"/>
</dbReference>
<dbReference type="PANTHER" id="PTHR46163:SF8">
    <property type="entry name" value="PROTEIN-TYROSINE PHOSPHATASE"/>
    <property type="match status" value="1"/>
</dbReference>
<dbReference type="CDD" id="cd00047">
    <property type="entry name" value="PTPc"/>
    <property type="match status" value="1"/>
</dbReference>
<dbReference type="SUPFAM" id="SSF52799">
    <property type="entry name" value="(Phosphotyrosine protein) phosphatases II"/>
    <property type="match status" value="1"/>
</dbReference>
<dbReference type="GO" id="GO:0004725">
    <property type="term" value="F:protein tyrosine phosphatase activity"/>
    <property type="evidence" value="ECO:0007669"/>
    <property type="project" value="InterPro"/>
</dbReference>
<evidence type="ECO:0000259" key="3">
    <source>
        <dbReference type="PROSITE" id="PS50056"/>
    </source>
</evidence>
<dbReference type="InterPro" id="IPR000387">
    <property type="entry name" value="Tyr_Pase_dom"/>
</dbReference>
<dbReference type="PROSITE" id="PS50055">
    <property type="entry name" value="TYR_PHOSPHATASE_PTP"/>
    <property type="match status" value="1"/>
</dbReference>
<keyword evidence="4" id="KW-1185">Reference proteome</keyword>
<dbReference type="AlphaFoldDB" id="A0AAF3F0G1"/>
<feature type="domain" description="Tyrosine specific protein phosphatases" evidence="3">
    <location>
        <begin position="293"/>
        <end position="361"/>
    </location>
</feature>
<feature type="region of interest" description="Disordered" evidence="1">
    <location>
        <begin position="1"/>
        <end position="90"/>
    </location>
</feature>
<evidence type="ECO:0000313" key="5">
    <source>
        <dbReference type="WBParaSite" id="MBELARI_LOCUS19838"/>
    </source>
</evidence>
<dbReference type="InterPro" id="IPR000242">
    <property type="entry name" value="PTP_cat"/>
</dbReference>
<feature type="compositionally biased region" description="Basic and acidic residues" evidence="1">
    <location>
        <begin position="60"/>
        <end position="84"/>
    </location>
</feature>
<accession>A0AAF3F0G1</accession>
<dbReference type="Proteomes" id="UP000887575">
    <property type="component" value="Unassembled WGS sequence"/>
</dbReference>
<feature type="domain" description="Tyrosine-protein phosphatase" evidence="2">
    <location>
        <begin position="107"/>
        <end position="370"/>
    </location>
</feature>
<evidence type="ECO:0000256" key="1">
    <source>
        <dbReference type="SAM" id="MobiDB-lite"/>
    </source>
</evidence>
<dbReference type="Gene3D" id="3.90.190.10">
    <property type="entry name" value="Protein tyrosine phosphatase superfamily"/>
    <property type="match status" value="1"/>
</dbReference>
<protein>
    <submittedName>
        <fullName evidence="5">Protein-tyrosine phosphatase</fullName>
    </submittedName>
</protein>
<dbReference type="SMART" id="SM00194">
    <property type="entry name" value="PTPc"/>
    <property type="match status" value="1"/>
</dbReference>
<dbReference type="InterPro" id="IPR052782">
    <property type="entry name" value="Oocyte-zygote_transition_reg"/>
</dbReference>
<dbReference type="PROSITE" id="PS00383">
    <property type="entry name" value="TYR_PHOSPHATASE_1"/>
    <property type="match status" value="1"/>
</dbReference>
<dbReference type="WBParaSite" id="MBELARI_LOCUS19838">
    <property type="protein sequence ID" value="MBELARI_LOCUS19838"/>
    <property type="gene ID" value="MBELARI_LOCUS19838"/>
</dbReference>
<name>A0AAF3F0G1_9BILA</name>
<dbReference type="PANTHER" id="PTHR46163">
    <property type="entry name" value="TYROSINE-PROTEIN PHOSPHATASE-RELATED"/>
    <property type="match status" value="1"/>
</dbReference>